<evidence type="ECO:0000313" key="2">
    <source>
        <dbReference type="Proteomes" id="UP000003781"/>
    </source>
</evidence>
<sequence>MLTRESGFGTSLWDKFSNNYLLSNSGWLRVTQLTRLLPPAFPLLPPSSSA</sequence>
<protein>
    <submittedName>
        <fullName evidence="1">Uncharacterized protein</fullName>
    </submittedName>
</protein>
<organism evidence="1 2">
    <name type="scientific">Crocosphaera chwakensis CCY0110</name>
    <dbReference type="NCBI Taxonomy" id="391612"/>
    <lineage>
        <taxon>Bacteria</taxon>
        <taxon>Bacillati</taxon>
        <taxon>Cyanobacteriota</taxon>
        <taxon>Cyanophyceae</taxon>
        <taxon>Oscillatoriophycideae</taxon>
        <taxon>Chroococcales</taxon>
        <taxon>Aphanothecaceae</taxon>
        <taxon>Crocosphaera</taxon>
        <taxon>Crocosphaera chwakensis</taxon>
    </lineage>
</organism>
<evidence type="ECO:0000313" key="1">
    <source>
        <dbReference type="EMBL" id="EAZ93318.1"/>
    </source>
</evidence>
<name>A3IHN6_9CHRO</name>
<reference evidence="1 2" key="1">
    <citation type="submission" date="2007-03" db="EMBL/GenBank/DDBJ databases">
        <authorList>
            <person name="Stal L."/>
            <person name="Ferriera S."/>
            <person name="Johnson J."/>
            <person name="Kravitz S."/>
            <person name="Beeson K."/>
            <person name="Sutton G."/>
            <person name="Rogers Y.-H."/>
            <person name="Friedman R."/>
            <person name="Frazier M."/>
            <person name="Venter J.C."/>
        </authorList>
    </citation>
    <scope>NUCLEOTIDE SEQUENCE [LARGE SCALE GENOMIC DNA]</scope>
    <source>
        <strain evidence="1 2">CCY0110</strain>
    </source>
</reference>
<dbReference type="EMBL" id="AAXW01000002">
    <property type="protein sequence ID" value="EAZ93318.1"/>
    <property type="molecule type" value="Genomic_DNA"/>
</dbReference>
<dbReference type="AlphaFoldDB" id="A3IHN6"/>
<gene>
    <name evidence="1" type="ORF">CY0110_16022</name>
</gene>
<dbReference type="Proteomes" id="UP000003781">
    <property type="component" value="Unassembled WGS sequence"/>
</dbReference>
<accession>A3IHN6</accession>
<keyword evidence="2" id="KW-1185">Reference proteome</keyword>
<proteinExistence type="predicted"/>
<comment type="caution">
    <text evidence="1">The sequence shown here is derived from an EMBL/GenBank/DDBJ whole genome shotgun (WGS) entry which is preliminary data.</text>
</comment>